<dbReference type="AlphaFoldDB" id="A0A9P7F3B7"/>
<dbReference type="OrthoDB" id="2783256at2759"/>
<feature type="compositionally biased region" description="Low complexity" evidence="1">
    <location>
        <begin position="64"/>
        <end position="87"/>
    </location>
</feature>
<dbReference type="InterPro" id="IPR046522">
    <property type="entry name" value="DUF6699"/>
</dbReference>
<evidence type="ECO:0000256" key="1">
    <source>
        <dbReference type="SAM" id="MobiDB-lite"/>
    </source>
</evidence>
<dbReference type="RefSeq" id="XP_041291381.1">
    <property type="nucleotide sequence ID" value="XM_041437772.1"/>
</dbReference>
<reference evidence="3" key="1">
    <citation type="journal article" date="2020" name="New Phytol.">
        <title>Comparative genomics reveals dynamic genome evolution in host specialist ectomycorrhizal fungi.</title>
        <authorList>
            <person name="Lofgren L.A."/>
            <person name="Nguyen N.H."/>
            <person name="Vilgalys R."/>
            <person name="Ruytinx J."/>
            <person name="Liao H.L."/>
            <person name="Branco S."/>
            <person name="Kuo A."/>
            <person name="LaButti K."/>
            <person name="Lipzen A."/>
            <person name="Andreopoulos W."/>
            <person name="Pangilinan J."/>
            <person name="Riley R."/>
            <person name="Hundley H."/>
            <person name="Na H."/>
            <person name="Barry K."/>
            <person name="Grigoriev I.V."/>
            <person name="Stajich J.E."/>
            <person name="Kennedy P.G."/>
        </authorList>
    </citation>
    <scope>NUCLEOTIDE SEQUENCE</scope>
    <source>
        <strain evidence="3">FC423</strain>
    </source>
</reference>
<comment type="caution">
    <text evidence="3">The sequence shown here is derived from an EMBL/GenBank/DDBJ whole genome shotgun (WGS) entry which is preliminary data.</text>
</comment>
<feature type="domain" description="DUF6699" evidence="2">
    <location>
        <begin position="117"/>
        <end position="255"/>
    </location>
</feature>
<dbReference type="Proteomes" id="UP000823399">
    <property type="component" value="Unassembled WGS sequence"/>
</dbReference>
<feature type="region of interest" description="Disordered" evidence="1">
    <location>
        <begin position="63"/>
        <end position="92"/>
    </location>
</feature>
<evidence type="ECO:0000259" key="2">
    <source>
        <dbReference type="Pfam" id="PF20415"/>
    </source>
</evidence>
<dbReference type="GeneID" id="64700031"/>
<proteinExistence type="predicted"/>
<gene>
    <name evidence="3" type="ORF">F5147DRAFT_702097</name>
</gene>
<sequence length="266" mass="29434">MNMDAFILSPIYSSTVLFTGNYSPHPAIIELSSIRPQSPTPTTTEIITMPGRHVHFNEENIFYSPAPSESSTSPTLSESSLPSSTGPTTPPQLREFMHLGPVAINPILAYHPFVFPINYDVSYPPNTASANIRASPLNLDSYRLAEPATSPPIPVLSLQNDLLPWRCEIRASTCFYVTVGDVLTQLYSFLRTPGSREEFKAAPSQSIRDTISDVYRKRCARASSAEAYAEEQRKGLKRVDFLMGRTTFMGLSSTKLGPEAWVLNLQ</sequence>
<evidence type="ECO:0000313" key="4">
    <source>
        <dbReference type="Proteomes" id="UP000823399"/>
    </source>
</evidence>
<protein>
    <recommendedName>
        <fullName evidence="2">DUF6699 domain-containing protein</fullName>
    </recommendedName>
</protein>
<dbReference type="Pfam" id="PF20415">
    <property type="entry name" value="DUF6699"/>
    <property type="match status" value="1"/>
</dbReference>
<evidence type="ECO:0000313" key="3">
    <source>
        <dbReference type="EMBL" id="KAG2105825.1"/>
    </source>
</evidence>
<name>A0A9P7F3B7_9AGAM</name>
<organism evidence="3 4">
    <name type="scientific">Suillus discolor</name>
    <dbReference type="NCBI Taxonomy" id="1912936"/>
    <lineage>
        <taxon>Eukaryota</taxon>
        <taxon>Fungi</taxon>
        <taxon>Dikarya</taxon>
        <taxon>Basidiomycota</taxon>
        <taxon>Agaricomycotina</taxon>
        <taxon>Agaricomycetes</taxon>
        <taxon>Agaricomycetidae</taxon>
        <taxon>Boletales</taxon>
        <taxon>Suillineae</taxon>
        <taxon>Suillaceae</taxon>
        <taxon>Suillus</taxon>
    </lineage>
</organism>
<accession>A0A9P7F3B7</accession>
<keyword evidence="4" id="KW-1185">Reference proteome</keyword>
<dbReference type="EMBL" id="JABBWM010000037">
    <property type="protein sequence ID" value="KAG2105825.1"/>
    <property type="molecule type" value="Genomic_DNA"/>
</dbReference>